<dbReference type="Pfam" id="PF08532">
    <property type="entry name" value="Glyco_hydro_42M"/>
    <property type="match status" value="1"/>
</dbReference>
<dbReference type="InterPro" id="IPR017853">
    <property type="entry name" value="GH"/>
</dbReference>
<reference evidence="10 11" key="1">
    <citation type="submission" date="2020-05" db="EMBL/GenBank/DDBJ databases">
        <title>Genomic Encyclopedia of Type Strains, Phase III (KMG-III): the genomes of soil and plant-associated and newly described type strains.</title>
        <authorList>
            <person name="Whitman W."/>
        </authorList>
    </citation>
    <scope>NUCLEOTIDE SEQUENCE [LARGE SCALE GENOMIC DNA]</scope>
    <source>
        <strain evidence="10 11">KCTC 19046</strain>
    </source>
</reference>
<gene>
    <name evidence="10" type="ORF">HDG69_000017</name>
</gene>
<sequence length="682" mass="74404">MDPRTSRGRLPLPQRGIAFGGDYNPEQWPRETWAEDVRLMREAGVDLVAVNVFGWAEIERAPGEYRFEDLDHVMDLLHEHGIAVNLGTGTSTPPPWLTTRHPEILPVTRDGGTVSPGGRQAWCPSSPVLRDHAERLVRTVAERYGEHPALALWHVSNELGCHNALCYCDESAAAFRRWLAQRYGTVDALNAAWGTSFWSQRYGSFEEVLPPRATASPENPTQVLDFRRFSSDALLDWYHAEAAILRATTTTPVTTNFMVTAHIATQDYRAWAPHMDVVANDHYLDHRLPDPWAELAFAADATRGLADGAPWMLMEASHGAVNWQPRNIAKRPGELERMVLTHVARGADAVCFFQWRASRAGAEQFHSALLPHAGTESTQWRATLRLGALLDSLDDVAGSTVTSDVALLFDWQAWWATDAPGHPTQDVRYLDEVHAMHAALRRSGAGVDVVAPGADLSGYRLVVVPTLFLVADEAAAALERYVDAGGHLLVTYFSGIVDEHDHVRTGGYPGAFRDVLGLRTDEFFPLDAGQRVALDDGGTGQVWTERVETRGATVESRFTDGPVAGLPAVTRHEHGAGVARYVATRLDTPDRDGLAARALADAGVEPVLAGAPATVDAVRRRDEASSYLFVVNHGSEPFVAHAPGVELLSGRTADTHEVPGGGVAVVREQSTTDRRSGQEATA</sequence>
<keyword evidence="4 6" id="KW-0378">Hydrolase</keyword>
<evidence type="ECO:0000256" key="3">
    <source>
        <dbReference type="ARBA" id="ARBA00012756"/>
    </source>
</evidence>
<evidence type="ECO:0000256" key="2">
    <source>
        <dbReference type="ARBA" id="ARBA00005940"/>
    </source>
</evidence>
<proteinExistence type="inferred from homology"/>
<evidence type="ECO:0000256" key="1">
    <source>
        <dbReference type="ARBA" id="ARBA00001412"/>
    </source>
</evidence>
<dbReference type="Pfam" id="PF02449">
    <property type="entry name" value="Glyco_hydro_42"/>
    <property type="match status" value="1"/>
</dbReference>
<evidence type="ECO:0000256" key="6">
    <source>
        <dbReference type="PIRNR" id="PIRNR001084"/>
    </source>
</evidence>
<evidence type="ECO:0000259" key="9">
    <source>
        <dbReference type="Pfam" id="PF08532"/>
    </source>
</evidence>
<dbReference type="Gene3D" id="3.20.20.80">
    <property type="entry name" value="Glycosidases"/>
    <property type="match status" value="1"/>
</dbReference>
<dbReference type="SUPFAM" id="SSF51445">
    <property type="entry name" value="(Trans)glycosidases"/>
    <property type="match status" value="1"/>
</dbReference>
<dbReference type="InterPro" id="IPR013738">
    <property type="entry name" value="Beta_galactosidase_Trimer"/>
</dbReference>
<dbReference type="InterPro" id="IPR029062">
    <property type="entry name" value="Class_I_gatase-like"/>
</dbReference>
<dbReference type="InterPro" id="IPR013780">
    <property type="entry name" value="Glyco_hydro_b"/>
</dbReference>
<dbReference type="SUPFAM" id="SSF52317">
    <property type="entry name" value="Class I glutamine amidotransferase-like"/>
    <property type="match status" value="1"/>
</dbReference>
<dbReference type="EC" id="3.2.1.23" evidence="3 6"/>
<keyword evidence="5 6" id="KW-0326">Glycosidase</keyword>
<comment type="similarity">
    <text evidence="2 6">Belongs to the glycosyl hydrolase 42 family.</text>
</comment>
<name>A0ABX1ZY67_9MICO</name>
<evidence type="ECO:0000256" key="4">
    <source>
        <dbReference type="ARBA" id="ARBA00022801"/>
    </source>
</evidence>
<comment type="caution">
    <text evidence="10">The sequence shown here is derived from an EMBL/GenBank/DDBJ whole genome shotgun (WGS) entry which is preliminary data.</text>
</comment>
<evidence type="ECO:0000259" key="8">
    <source>
        <dbReference type="Pfam" id="PF02449"/>
    </source>
</evidence>
<dbReference type="InterPro" id="IPR003476">
    <property type="entry name" value="Glyco_hydro_42"/>
</dbReference>
<evidence type="ECO:0000256" key="7">
    <source>
        <dbReference type="SAM" id="MobiDB-lite"/>
    </source>
</evidence>
<dbReference type="Gene3D" id="2.60.40.1180">
    <property type="entry name" value="Golgi alpha-mannosidase II"/>
    <property type="match status" value="1"/>
</dbReference>
<dbReference type="InterPro" id="IPR013529">
    <property type="entry name" value="Glyco_hydro_42_N"/>
</dbReference>
<dbReference type="EMBL" id="JABEZU010000001">
    <property type="protein sequence ID" value="NOV95464.1"/>
    <property type="molecule type" value="Genomic_DNA"/>
</dbReference>
<feature type="region of interest" description="Disordered" evidence="7">
    <location>
        <begin position="654"/>
        <end position="682"/>
    </location>
</feature>
<keyword evidence="11" id="KW-1185">Reference proteome</keyword>
<feature type="domain" description="Beta-galactosidase trimerisation" evidence="9">
    <location>
        <begin position="404"/>
        <end position="604"/>
    </location>
</feature>
<dbReference type="GO" id="GO:0004565">
    <property type="term" value="F:beta-galactosidase activity"/>
    <property type="evidence" value="ECO:0007669"/>
    <property type="project" value="UniProtKB-EC"/>
</dbReference>
<feature type="compositionally biased region" description="Basic and acidic residues" evidence="7">
    <location>
        <begin position="670"/>
        <end position="682"/>
    </location>
</feature>
<dbReference type="CDD" id="cd03143">
    <property type="entry name" value="A4_beta-galactosidase_middle_domain"/>
    <property type="match status" value="1"/>
</dbReference>
<dbReference type="Proteomes" id="UP000757540">
    <property type="component" value="Unassembled WGS sequence"/>
</dbReference>
<dbReference type="PANTHER" id="PTHR36447:SF1">
    <property type="entry name" value="BETA-GALACTOSIDASE GANA"/>
    <property type="match status" value="1"/>
</dbReference>
<dbReference type="PIRSF" id="PIRSF001084">
    <property type="entry name" value="B-galactosidase"/>
    <property type="match status" value="1"/>
</dbReference>
<accession>A0ABX1ZY67</accession>
<dbReference type="Gene3D" id="3.40.50.880">
    <property type="match status" value="1"/>
</dbReference>
<evidence type="ECO:0000313" key="10">
    <source>
        <dbReference type="EMBL" id="NOV95464.1"/>
    </source>
</evidence>
<organism evidence="10 11">
    <name type="scientific">Isoptericola halotolerans</name>
    <dbReference type="NCBI Taxonomy" id="300560"/>
    <lineage>
        <taxon>Bacteria</taxon>
        <taxon>Bacillati</taxon>
        <taxon>Actinomycetota</taxon>
        <taxon>Actinomycetes</taxon>
        <taxon>Micrococcales</taxon>
        <taxon>Promicromonosporaceae</taxon>
        <taxon>Isoptericola</taxon>
    </lineage>
</organism>
<dbReference type="PANTHER" id="PTHR36447">
    <property type="entry name" value="BETA-GALACTOSIDASE GANA"/>
    <property type="match status" value="1"/>
</dbReference>
<evidence type="ECO:0000313" key="11">
    <source>
        <dbReference type="Proteomes" id="UP000757540"/>
    </source>
</evidence>
<dbReference type="RefSeq" id="WP_343036182.1">
    <property type="nucleotide sequence ID" value="NZ_BAAAML010000002.1"/>
</dbReference>
<evidence type="ECO:0000256" key="5">
    <source>
        <dbReference type="ARBA" id="ARBA00023295"/>
    </source>
</evidence>
<comment type="catalytic activity">
    <reaction evidence="1 6">
        <text>Hydrolysis of terminal non-reducing beta-D-galactose residues in beta-D-galactosides.</text>
        <dbReference type="EC" id="3.2.1.23"/>
    </reaction>
</comment>
<protein>
    <recommendedName>
        <fullName evidence="3 6">Beta-galactosidase</fullName>
        <shortName evidence="6">Beta-gal</shortName>
        <ecNumber evidence="3 6">3.2.1.23</ecNumber>
    </recommendedName>
</protein>
<feature type="domain" description="Glycoside hydrolase family 42 N-terminal" evidence="8">
    <location>
        <begin position="22"/>
        <end position="390"/>
    </location>
</feature>